<organism evidence="9 10">
    <name type="scientific">Cephus cinctus</name>
    <name type="common">Wheat stem sawfly</name>
    <dbReference type="NCBI Taxonomy" id="211228"/>
    <lineage>
        <taxon>Eukaryota</taxon>
        <taxon>Metazoa</taxon>
        <taxon>Ecdysozoa</taxon>
        <taxon>Arthropoda</taxon>
        <taxon>Hexapoda</taxon>
        <taxon>Insecta</taxon>
        <taxon>Pterygota</taxon>
        <taxon>Neoptera</taxon>
        <taxon>Endopterygota</taxon>
        <taxon>Hymenoptera</taxon>
        <taxon>Cephoidea</taxon>
        <taxon>Cephidae</taxon>
        <taxon>Cephus</taxon>
    </lineage>
</organism>
<comment type="subcellular location">
    <subcellularLocation>
        <location evidence="1">Nucleus</location>
    </subcellularLocation>
</comment>
<keyword evidence="2" id="KW-0479">Metal-binding</keyword>
<dbReference type="Proteomes" id="UP000694920">
    <property type="component" value="Unplaced"/>
</dbReference>
<evidence type="ECO:0000313" key="9">
    <source>
        <dbReference type="Proteomes" id="UP000694920"/>
    </source>
</evidence>
<dbReference type="PANTHER" id="PTHR24406">
    <property type="entry name" value="TRANSCRIPTIONAL REPRESSOR CTCFL-RELATED"/>
    <property type="match status" value="1"/>
</dbReference>
<keyword evidence="9" id="KW-1185">Reference proteome</keyword>
<dbReference type="PROSITE" id="PS50157">
    <property type="entry name" value="ZINC_FINGER_C2H2_2"/>
    <property type="match status" value="2"/>
</dbReference>
<keyword evidence="4 7" id="KW-0863">Zinc-finger</keyword>
<feature type="domain" description="C2H2-type" evidence="8">
    <location>
        <begin position="78"/>
        <end position="105"/>
    </location>
</feature>
<evidence type="ECO:0000256" key="6">
    <source>
        <dbReference type="ARBA" id="ARBA00023242"/>
    </source>
</evidence>
<feature type="non-terminal residue" evidence="10">
    <location>
        <position position="1"/>
    </location>
</feature>
<sequence>FTDTWLIRNANKIYPCGQCEKAYAYASSLYRHLKLDCGRSPEFHCTYCRLSFVVEIFVDGTKDVDTTTRQQPQDVRTYWCRDCHKSYNLKSSLTRHRRLECGKNPQFNCPYCGFKSKRKYNLNQHITTIHKMIFF</sequence>
<evidence type="ECO:0000256" key="7">
    <source>
        <dbReference type="PROSITE-ProRule" id="PRU00042"/>
    </source>
</evidence>
<evidence type="ECO:0000256" key="2">
    <source>
        <dbReference type="ARBA" id="ARBA00022723"/>
    </source>
</evidence>
<evidence type="ECO:0000256" key="1">
    <source>
        <dbReference type="ARBA" id="ARBA00004123"/>
    </source>
</evidence>
<dbReference type="GO" id="GO:0005634">
    <property type="term" value="C:nucleus"/>
    <property type="evidence" value="ECO:0007669"/>
    <property type="project" value="UniProtKB-SubCell"/>
</dbReference>
<gene>
    <name evidence="10" type="primary">LOC107263857</name>
</gene>
<evidence type="ECO:0000313" key="10">
    <source>
        <dbReference type="RefSeq" id="XP_024937405.1"/>
    </source>
</evidence>
<accession>A0AAJ7RAK6</accession>
<keyword evidence="6" id="KW-0539">Nucleus</keyword>
<dbReference type="InterPro" id="IPR036236">
    <property type="entry name" value="Znf_C2H2_sf"/>
</dbReference>
<dbReference type="SMART" id="SM00355">
    <property type="entry name" value="ZnF_C2H2"/>
    <property type="match status" value="3"/>
</dbReference>
<evidence type="ECO:0000259" key="8">
    <source>
        <dbReference type="PROSITE" id="PS50157"/>
    </source>
</evidence>
<keyword evidence="5" id="KW-0862">Zinc</keyword>
<dbReference type="GeneID" id="107263857"/>
<dbReference type="Gene3D" id="3.30.160.60">
    <property type="entry name" value="Classic Zinc Finger"/>
    <property type="match status" value="3"/>
</dbReference>
<dbReference type="RefSeq" id="XP_024937405.1">
    <property type="nucleotide sequence ID" value="XM_025081637.1"/>
</dbReference>
<evidence type="ECO:0000256" key="4">
    <source>
        <dbReference type="ARBA" id="ARBA00022771"/>
    </source>
</evidence>
<dbReference type="GO" id="GO:0008270">
    <property type="term" value="F:zinc ion binding"/>
    <property type="evidence" value="ECO:0007669"/>
    <property type="project" value="UniProtKB-KW"/>
</dbReference>
<evidence type="ECO:0000256" key="5">
    <source>
        <dbReference type="ARBA" id="ARBA00022833"/>
    </source>
</evidence>
<dbReference type="Pfam" id="PF00096">
    <property type="entry name" value="zf-C2H2"/>
    <property type="match status" value="3"/>
</dbReference>
<dbReference type="InterPro" id="IPR013087">
    <property type="entry name" value="Znf_C2H2_type"/>
</dbReference>
<name>A0AAJ7RAK6_CEPCN</name>
<dbReference type="KEGG" id="ccin:107263857"/>
<reference evidence="10" key="1">
    <citation type="submission" date="2025-08" db="UniProtKB">
        <authorList>
            <consortium name="RefSeq"/>
        </authorList>
    </citation>
    <scope>IDENTIFICATION</scope>
</reference>
<proteinExistence type="predicted"/>
<evidence type="ECO:0000256" key="3">
    <source>
        <dbReference type="ARBA" id="ARBA00022737"/>
    </source>
</evidence>
<dbReference type="SUPFAM" id="SSF57667">
    <property type="entry name" value="beta-beta-alpha zinc fingers"/>
    <property type="match status" value="2"/>
</dbReference>
<protein>
    <submittedName>
        <fullName evidence="10">Zinc finger protein 2-like</fullName>
    </submittedName>
</protein>
<keyword evidence="3" id="KW-0677">Repeat</keyword>
<dbReference type="InterPro" id="IPR050888">
    <property type="entry name" value="ZnF_C2H2-type_TF"/>
</dbReference>
<dbReference type="AlphaFoldDB" id="A0AAJ7RAK6"/>
<feature type="domain" description="C2H2-type" evidence="8">
    <location>
        <begin position="14"/>
        <end position="41"/>
    </location>
</feature>